<dbReference type="PATRIC" id="fig|1203606.4.peg.2991"/>
<gene>
    <name evidence="4" type="ORF">HMPREF1526_03032</name>
</gene>
<sequence length="253" mass="27503">MGILSRFGDIMRANINDLLTGAENKNAEKLLNQYLRDAREDYAQVKSETASVMAEESAAKRRLDEVNDQIARYEKYAQAAVQSGNDADALKFLEAKGQLQSKKADAEAAYEQAGLNAEHMRQMTQKLLTDIREAESKIGELKAKLRIAESKEKMQQLSEKLGGKSALGNFDSLADSIQKRIDAADAREALNAELSGDMGMSDLEKKYAGAACGASSAQLELEAMKARMGIKPAAPDAENDAAVWPIDQPDKGS</sequence>
<comment type="caution">
    <text evidence="4">The sequence shown here is derived from an EMBL/GenBank/DDBJ whole genome shotgun (WGS) entry which is preliminary data.</text>
</comment>
<proteinExistence type="inferred from homology"/>
<evidence type="ECO:0000256" key="3">
    <source>
        <dbReference type="SAM" id="MobiDB-lite"/>
    </source>
</evidence>
<keyword evidence="5" id="KW-1185">Reference proteome</keyword>
<dbReference type="PANTHER" id="PTHR31088:SF6">
    <property type="entry name" value="PHAGE SHOCK PROTEIN A"/>
    <property type="match status" value="1"/>
</dbReference>
<organism evidence="4 5">
    <name type="scientific">Butyricicoccus pullicaecorum 1.2</name>
    <dbReference type="NCBI Taxonomy" id="1203606"/>
    <lineage>
        <taxon>Bacteria</taxon>
        <taxon>Bacillati</taxon>
        <taxon>Bacillota</taxon>
        <taxon>Clostridia</taxon>
        <taxon>Eubacteriales</taxon>
        <taxon>Butyricicoccaceae</taxon>
        <taxon>Butyricicoccus</taxon>
    </lineage>
</organism>
<reference evidence="4 5" key="1">
    <citation type="submission" date="2013-01" db="EMBL/GenBank/DDBJ databases">
        <title>The Genome Sequence of Butyricicoccus pullicaecorum 1.2.</title>
        <authorList>
            <consortium name="The Broad Institute Genome Sequencing Platform"/>
            <person name="Earl A."/>
            <person name="Ward D."/>
            <person name="Feldgarden M."/>
            <person name="Gevers D."/>
            <person name="Van Immerseel F."/>
            <person name="Eeckhaut V."/>
            <person name="Walker B."/>
            <person name="Young S.K."/>
            <person name="Zeng Q."/>
            <person name="Gargeya S."/>
            <person name="Fitzgerald M."/>
            <person name="Haas B."/>
            <person name="Abouelleil A."/>
            <person name="Alvarado L."/>
            <person name="Arachchi H.M."/>
            <person name="Berlin A.M."/>
            <person name="Chapman S.B."/>
            <person name="Dewar J."/>
            <person name="Goldberg J."/>
            <person name="Griggs A."/>
            <person name="Gujja S."/>
            <person name="Hansen M."/>
            <person name="Howarth C."/>
            <person name="Imamovic A."/>
            <person name="Larimer J."/>
            <person name="McCowan C."/>
            <person name="Murphy C."/>
            <person name="Neiman D."/>
            <person name="Pearson M."/>
            <person name="Priest M."/>
            <person name="Roberts A."/>
            <person name="Saif S."/>
            <person name="Shea T."/>
            <person name="Sisk P."/>
            <person name="Sykes S."/>
            <person name="Wortman J."/>
            <person name="Nusbaum C."/>
            <person name="Birren B."/>
        </authorList>
    </citation>
    <scope>NUCLEOTIDE SEQUENCE [LARGE SCALE GENOMIC DNA]</scope>
    <source>
        <strain evidence="4 5">1.2</strain>
    </source>
</reference>
<protein>
    <recommendedName>
        <fullName evidence="6">PspA/IM30 family protein</fullName>
    </recommendedName>
</protein>
<dbReference type="Pfam" id="PF04012">
    <property type="entry name" value="PspA_IM30"/>
    <property type="match status" value="1"/>
</dbReference>
<dbReference type="OrthoDB" id="9779630at2"/>
<dbReference type="EMBL" id="AQOB01000015">
    <property type="protein sequence ID" value="EOQ35565.1"/>
    <property type="molecule type" value="Genomic_DNA"/>
</dbReference>
<dbReference type="AlphaFoldDB" id="R8VS31"/>
<dbReference type="eggNOG" id="COG1842">
    <property type="taxonomic scope" value="Bacteria"/>
</dbReference>
<evidence type="ECO:0008006" key="6">
    <source>
        <dbReference type="Google" id="ProtNLM"/>
    </source>
</evidence>
<evidence type="ECO:0000256" key="1">
    <source>
        <dbReference type="ARBA" id="ARBA00043985"/>
    </source>
</evidence>
<dbReference type="RefSeq" id="WP_016149118.1">
    <property type="nucleotide sequence ID" value="NZ_KB976105.1"/>
</dbReference>
<feature type="coiled-coil region" evidence="2">
    <location>
        <begin position="124"/>
        <end position="160"/>
    </location>
</feature>
<feature type="region of interest" description="Disordered" evidence="3">
    <location>
        <begin position="232"/>
        <end position="253"/>
    </location>
</feature>
<dbReference type="HOGENOM" id="CLU_056466_4_1_9"/>
<evidence type="ECO:0000313" key="5">
    <source>
        <dbReference type="Proteomes" id="UP000013981"/>
    </source>
</evidence>
<comment type="similarity">
    <text evidence="1">Belongs to the PspA/Vipp/IM30 family.</text>
</comment>
<evidence type="ECO:0000313" key="4">
    <source>
        <dbReference type="EMBL" id="EOQ35565.1"/>
    </source>
</evidence>
<dbReference type="Proteomes" id="UP000013981">
    <property type="component" value="Unassembled WGS sequence"/>
</dbReference>
<evidence type="ECO:0000256" key="2">
    <source>
        <dbReference type="SAM" id="Coils"/>
    </source>
</evidence>
<name>R8VS31_9FIRM</name>
<dbReference type="PANTHER" id="PTHR31088">
    <property type="entry name" value="MEMBRANE-ASSOCIATED PROTEIN VIPP1, CHLOROPLASTIC"/>
    <property type="match status" value="1"/>
</dbReference>
<accession>R8VS31</accession>
<keyword evidence="2" id="KW-0175">Coiled coil</keyword>
<dbReference type="InterPro" id="IPR007157">
    <property type="entry name" value="PspA_VIPP1"/>
</dbReference>